<dbReference type="Proteomes" id="UP000324897">
    <property type="component" value="Chromosome 3"/>
</dbReference>
<feature type="compositionally biased region" description="Basic and acidic residues" evidence="1">
    <location>
        <begin position="26"/>
        <end position="35"/>
    </location>
</feature>
<sequence length="426" mass="47947">MQFFSQHRAAEETSDATVSIGLQVHDTPDGKKEPEESLINASPGRPMREQTTRSGPECSSSTTRQVKRGRVENWACLNYSCLSDEEIHKFIHELRNMCVAIGMDMNPDPEASVNLNCAVPSVVESNWLYMQQLVERGVIKMHTGLLIVILSDFRSCDVEVEQRCKSLDVEYRTFLPEHVRTSSNQYLNSVACEINAKVLFLNVLFDSLMAVQDGRKFAEEIRAKCLSRKLLYGMKIDDGSEESSRPTRDLGQDDKMEEEHFCDEDMGEYGDSLDALDPRDVLDNEMEEYYSGVTTSDSEDDDEYSDSGDSEDDESEFESKQLDGEQMREDDGPEPANCVEGIKDYIVSVGSTDLPPPFTAFMYPDECVLLLKAGWGTKVAYKKPSNVSWDDYSKLFDANGYYKLIKGKPEEDRSLVSAAEGPLLSI</sequence>
<reference evidence="2 3" key="1">
    <citation type="journal article" date="2019" name="Sci. Rep.">
        <title>A high-quality genome of Eragrostis curvula grass provides insights into Poaceae evolution and supports new strategies to enhance forage quality.</title>
        <authorList>
            <person name="Carballo J."/>
            <person name="Santos B.A.C.M."/>
            <person name="Zappacosta D."/>
            <person name="Garbus I."/>
            <person name="Selva J.P."/>
            <person name="Gallo C.A."/>
            <person name="Diaz A."/>
            <person name="Albertini E."/>
            <person name="Caccamo M."/>
            <person name="Echenique V."/>
        </authorList>
    </citation>
    <scope>NUCLEOTIDE SEQUENCE [LARGE SCALE GENOMIC DNA]</scope>
    <source>
        <strain evidence="3">cv. Victoria</strain>
        <tissue evidence="2">Leaf</tissue>
    </source>
</reference>
<dbReference type="OrthoDB" id="687651at2759"/>
<feature type="compositionally biased region" description="Basic and acidic residues" evidence="1">
    <location>
        <begin position="317"/>
        <end position="330"/>
    </location>
</feature>
<dbReference type="AlphaFoldDB" id="A0A5J9TCL8"/>
<accession>A0A5J9TCL8</accession>
<protein>
    <submittedName>
        <fullName evidence="2">Uncharacterized protein</fullName>
    </submittedName>
</protein>
<comment type="caution">
    <text evidence="2">The sequence shown here is derived from an EMBL/GenBank/DDBJ whole genome shotgun (WGS) entry which is preliminary data.</text>
</comment>
<dbReference type="PANTHER" id="PTHR22891">
    <property type="entry name" value="EUKARYOTIC TRANSLATION INITIATION FACTOR 2C"/>
    <property type="match status" value="1"/>
</dbReference>
<feature type="region of interest" description="Disordered" evidence="1">
    <location>
        <begin position="1"/>
        <end position="64"/>
    </location>
</feature>
<gene>
    <name evidence="2" type="ORF">EJB05_41764</name>
</gene>
<keyword evidence="3" id="KW-1185">Reference proteome</keyword>
<evidence type="ECO:0000313" key="2">
    <source>
        <dbReference type="EMBL" id="TVU08361.1"/>
    </source>
</evidence>
<name>A0A5J9TCL8_9POAL</name>
<feature type="region of interest" description="Disordered" evidence="1">
    <location>
        <begin position="290"/>
        <end position="335"/>
    </location>
</feature>
<organism evidence="2 3">
    <name type="scientific">Eragrostis curvula</name>
    <name type="common">weeping love grass</name>
    <dbReference type="NCBI Taxonomy" id="38414"/>
    <lineage>
        <taxon>Eukaryota</taxon>
        <taxon>Viridiplantae</taxon>
        <taxon>Streptophyta</taxon>
        <taxon>Embryophyta</taxon>
        <taxon>Tracheophyta</taxon>
        <taxon>Spermatophyta</taxon>
        <taxon>Magnoliopsida</taxon>
        <taxon>Liliopsida</taxon>
        <taxon>Poales</taxon>
        <taxon>Poaceae</taxon>
        <taxon>PACMAD clade</taxon>
        <taxon>Chloridoideae</taxon>
        <taxon>Eragrostideae</taxon>
        <taxon>Eragrostidinae</taxon>
        <taxon>Eragrostis</taxon>
    </lineage>
</organism>
<proteinExistence type="predicted"/>
<dbReference type="Gene3D" id="3.40.50.2300">
    <property type="match status" value="1"/>
</dbReference>
<evidence type="ECO:0000313" key="3">
    <source>
        <dbReference type="Proteomes" id="UP000324897"/>
    </source>
</evidence>
<dbReference type="EMBL" id="RWGY01000039">
    <property type="protein sequence ID" value="TVU08361.1"/>
    <property type="molecule type" value="Genomic_DNA"/>
</dbReference>
<feature type="compositionally biased region" description="Acidic residues" evidence="1">
    <location>
        <begin position="297"/>
        <end position="316"/>
    </location>
</feature>
<feature type="compositionally biased region" description="Polar residues" evidence="1">
    <location>
        <begin position="52"/>
        <end position="64"/>
    </location>
</feature>
<dbReference type="Gramene" id="TVU08361">
    <property type="protein sequence ID" value="TVU08361"/>
    <property type="gene ID" value="EJB05_41764"/>
</dbReference>
<evidence type="ECO:0000256" key="1">
    <source>
        <dbReference type="SAM" id="MobiDB-lite"/>
    </source>
</evidence>